<sequence length="160" mass="18651">MMNNTIIRRKGEIKTETELKTLLENRGGKNFAEKIFIESCVNQISNKPLQRLLLKGYWGTHAALKYARDKQKFFLISSHGSIDITECLYDEIERNWPTDDMTLFNSCLDLIEDDRAREKKCYAEDVLEDLISMNIWGYTGGVFIGVDYDDKDFNTIYDQL</sequence>
<dbReference type="AlphaFoldDB" id="A0A6N7VNG9"/>
<gene>
    <name evidence="1" type="ORF">FX155_08080</name>
</gene>
<dbReference type="Proteomes" id="UP000441455">
    <property type="component" value="Unassembled WGS sequence"/>
</dbReference>
<name>A0A6N7VNG9_ACIFE</name>
<proteinExistence type="predicted"/>
<organism evidence="1 2">
    <name type="scientific">Acidaminococcus fermentans</name>
    <dbReference type="NCBI Taxonomy" id="905"/>
    <lineage>
        <taxon>Bacteria</taxon>
        <taxon>Bacillati</taxon>
        <taxon>Bacillota</taxon>
        <taxon>Negativicutes</taxon>
        <taxon>Acidaminococcales</taxon>
        <taxon>Acidaminococcaceae</taxon>
        <taxon>Acidaminococcus</taxon>
    </lineage>
</organism>
<dbReference type="RefSeq" id="WP_154488381.1">
    <property type="nucleotide sequence ID" value="NZ_VULN01000011.1"/>
</dbReference>
<reference evidence="1 2" key="1">
    <citation type="submission" date="2019-08" db="EMBL/GenBank/DDBJ databases">
        <title>In-depth cultivation of the pig gut microbiome towards novel bacterial diversity and tailored functional studies.</title>
        <authorList>
            <person name="Wylensek D."/>
            <person name="Hitch T.C.A."/>
            <person name="Clavel T."/>
        </authorList>
    </citation>
    <scope>NUCLEOTIDE SEQUENCE [LARGE SCALE GENOMIC DNA]</scope>
    <source>
        <strain evidence="1 2">WCA-389-WT-5B</strain>
    </source>
</reference>
<comment type="caution">
    <text evidence="1">The sequence shown here is derived from an EMBL/GenBank/DDBJ whole genome shotgun (WGS) entry which is preliminary data.</text>
</comment>
<dbReference type="EMBL" id="VULN01000011">
    <property type="protein sequence ID" value="MSS82550.1"/>
    <property type="molecule type" value="Genomic_DNA"/>
</dbReference>
<evidence type="ECO:0000313" key="2">
    <source>
        <dbReference type="Proteomes" id="UP000441455"/>
    </source>
</evidence>
<evidence type="ECO:0000313" key="1">
    <source>
        <dbReference type="EMBL" id="MSS82550.1"/>
    </source>
</evidence>
<accession>A0A6N7VNG9</accession>
<protein>
    <submittedName>
        <fullName evidence="1">Uncharacterized protein</fullName>
    </submittedName>
</protein>